<dbReference type="GO" id="GO:0012505">
    <property type="term" value="C:endomembrane system"/>
    <property type="evidence" value="ECO:0007669"/>
    <property type="project" value="UniProtKB-SubCell"/>
</dbReference>
<dbReference type="PANTHER" id="PTHR12714">
    <property type="entry name" value="PROTEIN-S ISOPRENYLCYSTEINE O-METHYLTRANSFERASE"/>
    <property type="match status" value="1"/>
</dbReference>
<dbReference type="EMBL" id="PEZN01000042">
    <property type="protein sequence ID" value="PIS12634.1"/>
    <property type="molecule type" value="Genomic_DNA"/>
</dbReference>
<evidence type="ECO:0000256" key="4">
    <source>
        <dbReference type="ARBA" id="ARBA00023136"/>
    </source>
</evidence>
<dbReference type="GO" id="GO:0032259">
    <property type="term" value="P:methylation"/>
    <property type="evidence" value="ECO:0007669"/>
    <property type="project" value="UniProtKB-KW"/>
</dbReference>
<comment type="subcellular location">
    <subcellularLocation>
        <location evidence="1">Endomembrane system</location>
        <topology evidence="1">Multi-pass membrane protein</topology>
    </subcellularLocation>
</comment>
<feature type="transmembrane region" description="Helical" evidence="5">
    <location>
        <begin position="39"/>
        <end position="62"/>
    </location>
</feature>
<evidence type="ECO:0000313" key="7">
    <source>
        <dbReference type="Proteomes" id="UP000230787"/>
    </source>
</evidence>
<dbReference type="Pfam" id="PF04191">
    <property type="entry name" value="PEMT"/>
    <property type="match status" value="1"/>
</dbReference>
<gene>
    <name evidence="6" type="ORF">COT69_03035</name>
</gene>
<proteinExistence type="predicted"/>
<dbReference type="PANTHER" id="PTHR12714:SF9">
    <property type="entry name" value="PROTEIN-S-ISOPRENYLCYSTEINE O-METHYLTRANSFERASE"/>
    <property type="match status" value="1"/>
</dbReference>
<dbReference type="Gene3D" id="1.20.120.1630">
    <property type="match status" value="1"/>
</dbReference>
<reference evidence="7" key="1">
    <citation type="submission" date="2017-09" db="EMBL/GenBank/DDBJ databases">
        <title>Depth-based differentiation of microbial function through sediment-hosted aquifers and enrichment of novel symbionts in the deep terrestrial subsurface.</title>
        <authorList>
            <person name="Probst A.J."/>
            <person name="Ladd B."/>
            <person name="Jarett J.K."/>
            <person name="Geller-Mcgrath D.E."/>
            <person name="Sieber C.M.K."/>
            <person name="Emerson J.B."/>
            <person name="Anantharaman K."/>
            <person name="Thomas B.C."/>
            <person name="Malmstrom R."/>
            <person name="Stieglmeier M."/>
            <person name="Klingl A."/>
            <person name="Woyke T."/>
            <person name="Ryan C.M."/>
            <person name="Banfield J.F."/>
        </authorList>
    </citation>
    <scope>NUCLEOTIDE SEQUENCE [LARGE SCALE GENOMIC DNA]</scope>
</reference>
<dbReference type="GO" id="GO:0008168">
    <property type="term" value="F:methyltransferase activity"/>
    <property type="evidence" value="ECO:0007669"/>
    <property type="project" value="UniProtKB-KW"/>
</dbReference>
<organism evidence="6 7">
    <name type="scientific">candidate division WWE3 bacterium CG09_land_8_20_14_0_10_39_24</name>
    <dbReference type="NCBI Taxonomy" id="1975088"/>
    <lineage>
        <taxon>Bacteria</taxon>
        <taxon>Katanobacteria</taxon>
    </lineage>
</organism>
<evidence type="ECO:0000256" key="1">
    <source>
        <dbReference type="ARBA" id="ARBA00004127"/>
    </source>
</evidence>
<protein>
    <submittedName>
        <fullName evidence="6">Isoprenylcysteine carboxyl methyltransferase</fullName>
    </submittedName>
</protein>
<feature type="transmembrane region" description="Helical" evidence="5">
    <location>
        <begin position="154"/>
        <end position="171"/>
    </location>
</feature>
<name>A0A2H0WIZ3_UNCKA</name>
<dbReference type="Proteomes" id="UP000230787">
    <property type="component" value="Unassembled WGS sequence"/>
</dbReference>
<keyword evidence="2 5" id="KW-0812">Transmembrane</keyword>
<feature type="transmembrane region" description="Helical" evidence="5">
    <location>
        <begin position="89"/>
        <end position="110"/>
    </location>
</feature>
<accession>A0A2H0WIZ3</accession>
<dbReference type="InterPro" id="IPR007318">
    <property type="entry name" value="Phopholipid_MeTrfase"/>
</dbReference>
<evidence type="ECO:0000313" key="6">
    <source>
        <dbReference type="EMBL" id="PIS12634.1"/>
    </source>
</evidence>
<evidence type="ECO:0000256" key="5">
    <source>
        <dbReference type="SAM" id="Phobius"/>
    </source>
</evidence>
<keyword evidence="6" id="KW-0489">Methyltransferase</keyword>
<comment type="caution">
    <text evidence="6">The sequence shown here is derived from an EMBL/GenBank/DDBJ whole genome shotgun (WGS) entry which is preliminary data.</text>
</comment>
<sequence>MENEHFGQWGMVLIIITLFIWFIFEFLKPKKKAEWRNSGILGAFIIALYAEMYGFPLTIYVLTSVFGIDISIGHIEGHLWSSLLGLSEVGAMVEMMIGYLIMGIGGLLIIRAWKKIYQAKNGLITNGIYSYMRHPQYTGIILVTLGMLIHWPTFITLFMWPILVLVYYGLAKKEEKEMEKRFGTSYLEYKRKVPMFLPKLSPKTWRRIQREEGR</sequence>
<evidence type="ECO:0000256" key="2">
    <source>
        <dbReference type="ARBA" id="ARBA00022692"/>
    </source>
</evidence>
<keyword evidence="6" id="KW-0808">Transferase</keyword>
<feature type="transmembrane region" description="Helical" evidence="5">
    <location>
        <begin position="131"/>
        <end position="148"/>
    </location>
</feature>
<keyword evidence="3 5" id="KW-1133">Transmembrane helix</keyword>
<keyword evidence="4 5" id="KW-0472">Membrane</keyword>
<feature type="transmembrane region" description="Helical" evidence="5">
    <location>
        <begin position="6"/>
        <end position="27"/>
    </location>
</feature>
<dbReference type="AlphaFoldDB" id="A0A2H0WIZ3"/>
<evidence type="ECO:0000256" key="3">
    <source>
        <dbReference type="ARBA" id="ARBA00022989"/>
    </source>
</evidence>